<dbReference type="RefSeq" id="WP_192539881.1">
    <property type="nucleotide sequence ID" value="NZ_RRZB01000098.1"/>
</dbReference>
<gene>
    <name evidence="1" type="ORF">EI547_18780</name>
</gene>
<dbReference type="EMBL" id="RRZB01000098">
    <property type="protein sequence ID" value="MBE0465465.1"/>
    <property type="molecule type" value="Genomic_DNA"/>
</dbReference>
<evidence type="ECO:0000313" key="2">
    <source>
        <dbReference type="Proteomes" id="UP001645038"/>
    </source>
</evidence>
<reference evidence="1 2" key="1">
    <citation type="submission" date="2020-07" db="EMBL/GenBank/DDBJ databases">
        <title>Halophilic bacteria isolated from french cheeses.</title>
        <authorList>
            <person name="Kothe C.I."/>
            <person name="Farah-Kraiem B."/>
            <person name="Renault P."/>
            <person name="Dridi B."/>
        </authorList>
    </citation>
    <scope>NUCLEOTIDE SEQUENCE [LARGE SCALE GENOMIC DNA]</scope>
    <source>
        <strain evidence="1 2">FME20</strain>
    </source>
</reference>
<evidence type="ECO:0008006" key="3">
    <source>
        <dbReference type="Google" id="ProtNLM"/>
    </source>
</evidence>
<sequence length="1334" mass="151416">MTSKFYLPRTLHSEDKKYNEVSLWAASRFLVVLAEPGAGKTRLMESLAQQLGSTVVTANRFAYTGTSASGSPLLIDAYDELAKVDASGVYKLLAAAQNADPTHLAISSRSSEWDNAANSAFQEFFGEPPLVARLLEFTEDEQRRIFENHSPKEDFAAFHAEVVRFDLEALLPNPQFLTLFADAYVESGRKFTDKKSIFSQALERLAKEANSTVKSIGGSLSAAQKVDATSEVFAKLLLSGAEGVTISEASEDTLYPLLGSLVSDTAPINALLATRMFKLGDTVDTHRPVHKIISEYAAANYLTKRIADPADTISIDKCLSVIAPNSTVRDELRGLLGWMASLGNKPIQKAIVGLDPYAVLANGDPSQLETASKKLLINRLKEIEKKDPYFRREDFWRRFSVAGFFTPEVVDEIKPLLTQKADGHLRNLVLELLSGSPAIKHLTSELRALALSPQESEHVRLMALNCLLDQGSLYDHLSDMAVLFFEASQTSLKLVAKAIEKRGVLTFSDQYLLGYFRVCAHLYPRHNEHFEQTIGTRYFIKHLIGQLPLSNIEFLLNSLTDGLVCTCGKENFECDCRKGISKIVASLMDRFFELSSPPYDSKKVWQWVRNLNFHYGKSSDQSKAIEVLQSNRELRRGIIKHVFGELTDKRDIFETKGQFFDLHSHSGLSFQKEDYDFIVDYAFEIDNVELWTAFIARHQIHRNKVQRGPDPLRGHMREQAALKPAFMRTWVKSNRDDAKFNRQHRFPSFRHSRRMKKRNRRTNETRAANIKYIHENRELVEGGRHWGCLVRFAELVLMQPDKIEEEFGSEGIVRNGLRNCLDFITSSVPSLPKLAELQCASKYQQSETILYAACLEILRRDGNLSCVPVELLQALRTNLDMHYDAVESEDRNALQAEVNRLALSTDKEAESFCRQYIEPQLRDPNCKHPQVHWLRYDPVFQPLAPALAYEWLWTFDMMPVNALDTLFEIAVQHVDKERLEALIACRSSELTMEALEERRAFWFIRAIYFLKGNSSPYWNWLISDKDNVLLLNERSGRMNRRENRTWPSLTSDKIEVILGAFLSLWPKVPLPSSWGTNSPKEETAYRFLTEIIWAMNADAPDCAIPVIKRLLSDTLYADFHKDMQSMLSSLERQKALENFKPPSPSEIVEMLDQDAVVTVEGLRQLVLQELSKLQSAIDGGEFNTAERFYAGTKRLDEEPCTRIIAERLSLILEPKNITITPEHHLKHDKRCDFTTAKVLAGKRCLLVTEVKGQWHPKLYEAAFNQLNNLYAIHPDAEQQGIYLVIWFGADEKVAGVKGHGISDAVELKTKLDNTLPDELKGLIDVFVLDVSKSN</sequence>
<keyword evidence="2" id="KW-1185">Reference proteome</keyword>
<organism evidence="1 2">
    <name type="scientific">Halomonas colorata</name>
    <dbReference type="NCBI Taxonomy" id="2742615"/>
    <lineage>
        <taxon>Bacteria</taxon>
        <taxon>Pseudomonadati</taxon>
        <taxon>Pseudomonadota</taxon>
        <taxon>Gammaproteobacteria</taxon>
        <taxon>Oceanospirillales</taxon>
        <taxon>Halomonadaceae</taxon>
        <taxon>Halomonas</taxon>
    </lineage>
</organism>
<evidence type="ECO:0000313" key="1">
    <source>
        <dbReference type="EMBL" id="MBE0465465.1"/>
    </source>
</evidence>
<proteinExistence type="predicted"/>
<dbReference type="InterPro" id="IPR027417">
    <property type="entry name" value="P-loop_NTPase"/>
</dbReference>
<protein>
    <recommendedName>
        <fullName evidence="3">ATP-binding protein</fullName>
    </recommendedName>
</protein>
<comment type="caution">
    <text evidence="1">The sequence shown here is derived from an EMBL/GenBank/DDBJ whole genome shotgun (WGS) entry which is preliminary data.</text>
</comment>
<dbReference type="SUPFAM" id="SSF52540">
    <property type="entry name" value="P-loop containing nucleoside triphosphate hydrolases"/>
    <property type="match status" value="1"/>
</dbReference>
<dbReference type="Proteomes" id="UP001645038">
    <property type="component" value="Unassembled WGS sequence"/>
</dbReference>
<accession>A0ABR9G3G8</accession>
<name>A0ABR9G3G8_9GAMM</name>